<feature type="region of interest" description="Disordered" evidence="11">
    <location>
        <begin position="252"/>
        <end position="271"/>
    </location>
</feature>
<dbReference type="RefSeq" id="WP_150420055.1">
    <property type="nucleotide sequence ID" value="NZ_VYRZ01000003.1"/>
</dbReference>
<evidence type="ECO:0000256" key="2">
    <source>
        <dbReference type="ARBA" id="ARBA00004236"/>
    </source>
</evidence>
<evidence type="ECO:0000256" key="10">
    <source>
        <dbReference type="ARBA" id="ARBA00030803"/>
    </source>
</evidence>
<feature type="region of interest" description="Disordered" evidence="11">
    <location>
        <begin position="88"/>
        <end position="110"/>
    </location>
</feature>
<organism evidence="14 15">
    <name type="scientific">Microbacterium radiodurans</name>
    <dbReference type="NCBI Taxonomy" id="661398"/>
    <lineage>
        <taxon>Bacteria</taxon>
        <taxon>Bacillati</taxon>
        <taxon>Actinomycetota</taxon>
        <taxon>Actinomycetes</taxon>
        <taxon>Micrococcales</taxon>
        <taxon>Microbacteriaceae</taxon>
        <taxon>Microbacterium</taxon>
    </lineage>
</organism>
<dbReference type="PANTHER" id="PTHR37461:SF1">
    <property type="entry name" value="ANTI-SIGMA-K FACTOR RSKA"/>
    <property type="match status" value="1"/>
</dbReference>
<evidence type="ECO:0000256" key="7">
    <source>
        <dbReference type="ARBA" id="ARBA00023136"/>
    </source>
</evidence>
<dbReference type="GO" id="GO:0016989">
    <property type="term" value="F:sigma factor antagonist activity"/>
    <property type="evidence" value="ECO:0007669"/>
    <property type="project" value="TreeGrafter"/>
</dbReference>
<comment type="subcellular location">
    <subcellularLocation>
        <location evidence="2">Cell membrane</location>
    </subcellularLocation>
    <subcellularLocation>
        <location evidence="1">Membrane</location>
        <topology evidence="1">Single-pass membrane protein</topology>
    </subcellularLocation>
</comment>
<feature type="transmembrane region" description="Helical" evidence="12">
    <location>
        <begin position="125"/>
        <end position="144"/>
    </location>
</feature>
<dbReference type="InterPro" id="IPR041916">
    <property type="entry name" value="Anti_sigma_zinc_sf"/>
</dbReference>
<dbReference type="AlphaFoldDB" id="A0A5J5INX9"/>
<sequence>MNEQTFAELSAGYALGALSPEDELAYHEALDAHPEWAHYVADDSSAAALLADGVAEVAPPVDIRSRLLSQISRPDATDAFFAETDAAASDLDDDDDDRAPVSALPTGSPETEQFQTVERRNWTRGLFALTASVALLVGVGWGVGSLTEGMRAPTAASVLAQIQDADDAQSRTTELAEGGEATVHWSPSVDGVVLVADGLPDIADDQSYEAWFVRGEAPIPAGAFDSTDGSAQMLLDGDMEPSDIIALTVEQEGGSPTGLPTSDPLFAIPTA</sequence>
<evidence type="ECO:0000256" key="11">
    <source>
        <dbReference type="SAM" id="MobiDB-lite"/>
    </source>
</evidence>
<gene>
    <name evidence="14" type="ORF">F6B42_12755</name>
</gene>
<keyword evidence="15" id="KW-1185">Reference proteome</keyword>
<evidence type="ECO:0000256" key="4">
    <source>
        <dbReference type="ARBA" id="ARBA00022692"/>
    </source>
</evidence>
<evidence type="ECO:0000256" key="12">
    <source>
        <dbReference type="SAM" id="Phobius"/>
    </source>
</evidence>
<proteinExistence type="predicted"/>
<keyword evidence="7 12" id="KW-0472">Membrane</keyword>
<keyword evidence="6" id="KW-0805">Transcription regulation</keyword>
<evidence type="ECO:0000313" key="14">
    <source>
        <dbReference type="EMBL" id="KAA9085333.1"/>
    </source>
</evidence>
<dbReference type="InterPro" id="IPR051474">
    <property type="entry name" value="Anti-sigma-K/W_factor"/>
</dbReference>
<dbReference type="EMBL" id="VYRZ01000003">
    <property type="protein sequence ID" value="KAA9085333.1"/>
    <property type="molecule type" value="Genomic_DNA"/>
</dbReference>
<evidence type="ECO:0000259" key="13">
    <source>
        <dbReference type="Pfam" id="PF10099"/>
    </source>
</evidence>
<evidence type="ECO:0000256" key="6">
    <source>
        <dbReference type="ARBA" id="ARBA00023015"/>
    </source>
</evidence>
<keyword evidence="8" id="KW-0804">Transcription</keyword>
<dbReference type="GO" id="GO:0005886">
    <property type="term" value="C:plasma membrane"/>
    <property type="evidence" value="ECO:0007669"/>
    <property type="project" value="UniProtKB-SubCell"/>
</dbReference>
<reference evidence="15" key="1">
    <citation type="submission" date="2019-09" db="EMBL/GenBank/DDBJ databases">
        <title>Mumia zhuanghuii sp. nov. isolated from the intestinal contents of plateau pika (Ochotona curzoniae) in the Qinghai-Tibet plateau of China.</title>
        <authorList>
            <person name="Tian Z."/>
        </authorList>
    </citation>
    <scope>NUCLEOTIDE SEQUENCE [LARGE SCALE GENOMIC DNA]</scope>
    <source>
        <strain evidence="15">DSM 25564</strain>
    </source>
</reference>
<dbReference type="InterPro" id="IPR018764">
    <property type="entry name" value="RskA_C"/>
</dbReference>
<evidence type="ECO:0000256" key="3">
    <source>
        <dbReference type="ARBA" id="ARBA00022475"/>
    </source>
</evidence>
<dbReference type="Pfam" id="PF10099">
    <property type="entry name" value="RskA_C"/>
    <property type="match status" value="1"/>
</dbReference>
<dbReference type="GO" id="GO:0006417">
    <property type="term" value="P:regulation of translation"/>
    <property type="evidence" value="ECO:0007669"/>
    <property type="project" value="TreeGrafter"/>
</dbReference>
<comment type="caution">
    <text evidence="14">The sequence shown here is derived from an EMBL/GenBank/DDBJ whole genome shotgun (WGS) entry which is preliminary data.</text>
</comment>
<dbReference type="Proteomes" id="UP000327039">
    <property type="component" value="Unassembled WGS sequence"/>
</dbReference>
<keyword evidence="5 12" id="KW-1133">Transmembrane helix</keyword>
<keyword evidence="4 12" id="KW-0812">Transmembrane</keyword>
<dbReference type="PANTHER" id="PTHR37461">
    <property type="entry name" value="ANTI-SIGMA-K FACTOR RSKA"/>
    <property type="match status" value="1"/>
</dbReference>
<evidence type="ECO:0000313" key="15">
    <source>
        <dbReference type="Proteomes" id="UP000327039"/>
    </source>
</evidence>
<evidence type="ECO:0000256" key="1">
    <source>
        <dbReference type="ARBA" id="ARBA00004167"/>
    </source>
</evidence>
<evidence type="ECO:0000256" key="9">
    <source>
        <dbReference type="ARBA" id="ARBA00029829"/>
    </source>
</evidence>
<dbReference type="OrthoDB" id="153510at2"/>
<keyword evidence="3" id="KW-1003">Cell membrane</keyword>
<name>A0A5J5INX9_9MICO</name>
<protein>
    <recommendedName>
        <fullName evidence="10">Regulator of SigK</fullName>
    </recommendedName>
    <alternativeName>
        <fullName evidence="9">Sigma-K anti-sigma factor RskA</fullName>
    </alternativeName>
</protein>
<dbReference type="Gene3D" id="1.10.10.1320">
    <property type="entry name" value="Anti-sigma factor, zinc-finger domain"/>
    <property type="match status" value="1"/>
</dbReference>
<evidence type="ECO:0000256" key="5">
    <source>
        <dbReference type="ARBA" id="ARBA00022989"/>
    </source>
</evidence>
<feature type="domain" description="Anti-sigma K factor RskA C-terminal" evidence="13">
    <location>
        <begin position="129"/>
        <end position="262"/>
    </location>
</feature>
<accession>A0A5J5INX9</accession>
<evidence type="ECO:0000256" key="8">
    <source>
        <dbReference type="ARBA" id="ARBA00023163"/>
    </source>
</evidence>